<reference evidence="1 2" key="1">
    <citation type="submission" date="2018-09" db="EMBL/GenBank/DDBJ databases">
        <authorList>
            <person name="Zhu H."/>
        </authorList>
    </citation>
    <scope>NUCLEOTIDE SEQUENCE [LARGE SCALE GENOMIC DNA]</scope>
    <source>
        <strain evidence="1 2">K2S05-167</strain>
    </source>
</reference>
<accession>A0A418VEN2</accession>
<evidence type="ECO:0000313" key="1">
    <source>
        <dbReference type="EMBL" id="RJF74569.1"/>
    </source>
</evidence>
<dbReference type="EMBL" id="QYUJ01000009">
    <property type="protein sequence ID" value="RJF74569.1"/>
    <property type="molecule type" value="Genomic_DNA"/>
</dbReference>
<dbReference type="AlphaFoldDB" id="A0A418VEN2"/>
<name>A0A418VEN2_9DEIO</name>
<comment type="caution">
    <text evidence="1">The sequence shown here is derived from an EMBL/GenBank/DDBJ whole genome shotgun (WGS) entry which is preliminary data.</text>
</comment>
<protein>
    <submittedName>
        <fullName evidence="1">Uncharacterized protein</fullName>
    </submittedName>
</protein>
<gene>
    <name evidence="1" type="ORF">D3875_03245</name>
</gene>
<proteinExistence type="predicted"/>
<sequence>MLKQQAEAENLSVYNYGGDLLERALNYASKEASDELLAPHIRRAVRQEVDRMLETLTELLLRVYMEAGTGRRLTQAGLMLPTQMPREKVLDLTEKNWDNTYRELRDDVKGISDWRKLLMSGQGLKPTESPSHAEEVAENS</sequence>
<dbReference type="Proteomes" id="UP000286287">
    <property type="component" value="Unassembled WGS sequence"/>
</dbReference>
<evidence type="ECO:0000313" key="2">
    <source>
        <dbReference type="Proteomes" id="UP000286287"/>
    </source>
</evidence>
<keyword evidence="2" id="KW-1185">Reference proteome</keyword>
<organism evidence="1 2">
    <name type="scientific">Deinococcus cavernae</name>
    <dbReference type="NCBI Taxonomy" id="2320857"/>
    <lineage>
        <taxon>Bacteria</taxon>
        <taxon>Thermotogati</taxon>
        <taxon>Deinococcota</taxon>
        <taxon>Deinococci</taxon>
        <taxon>Deinococcales</taxon>
        <taxon>Deinococcaceae</taxon>
        <taxon>Deinococcus</taxon>
    </lineage>
</organism>